<evidence type="ECO:0000313" key="1">
    <source>
        <dbReference type="EMBL" id="GAA2255408.1"/>
    </source>
</evidence>
<gene>
    <name evidence="1" type="ORF">GCM10010430_44030</name>
</gene>
<dbReference type="Proteomes" id="UP001500305">
    <property type="component" value="Unassembled WGS sequence"/>
</dbReference>
<accession>A0ABP5R9M6</accession>
<keyword evidence="2" id="KW-1185">Reference proteome</keyword>
<protein>
    <recommendedName>
        <fullName evidence="3">DUF742 domain-containing protein</fullName>
    </recommendedName>
</protein>
<reference evidence="2" key="1">
    <citation type="journal article" date="2019" name="Int. J. Syst. Evol. Microbiol.">
        <title>The Global Catalogue of Microorganisms (GCM) 10K type strain sequencing project: providing services to taxonomists for standard genome sequencing and annotation.</title>
        <authorList>
            <consortium name="The Broad Institute Genomics Platform"/>
            <consortium name="The Broad Institute Genome Sequencing Center for Infectious Disease"/>
            <person name="Wu L."/>
            <person name="Ma J."/>
        </authorList>
    </citation>
    <scope>NUCLEOTIDE SEQUENCE [LARGE SCALE GENOMIC DNA]</scope>
    <source>
        <strain evidence="2">JCM 7356</strain>
    </source>
</reference>
<organism evidence="1 2">
    <name type="scientific">Kitasatospora cystarginea</name>
    <dbReference type="NCBI Taxonomy" id="58350"/>
    <lineage>
        <taxon>Bacteria</taxon>
        <taxon>Bacillati</taxon>
        <taxon>Actinomycetota</taxon>
        <taxon>Actinomycetes</taxon>
        <taxon>Kitasatosporales</taxon>
        <taxon>Streptomycetaceae</taxon>
        <taxon>Kitasatospora</taxon>
    </lineage>
</organism>
<dbReference type="EMBL" id="BAAATR010000020">
    <property type="protein sequence ID" value="GAA2255408.1"/>
    <property type="molecule type" value="Genomic_DNA"/>
</dbReference>
<dbReference type="InterPro" id="IPR007995">
    <property type="entry name" value="DUF742"/>
</dbReference>
<dbReference type="Pfam" id="PF05331">
    <property type="entry name" value="DUF742"/>
    <property type="match status" value="1"/>
</dbReference>
<dbReference type="PANTHER" id="PTHR36221:SF1">
    <property type="entry name" value="DUF742 DOMAIN-CONTAINING PROTEIN"/>
    <property type="match status" value="1"/>
</dbReference>
<proteinExistence type="predicted"/>
<dbReference type="PANTHER" id="PTHR36221">
    <property type="entry name" value="DUF742 DOMAIN-CONTAINING PROTEIN"/>
    <property type="match status" value="1"/>
</dbReference>
<sequence length="125" mass="13244">MTGRQSRRIVPPYVATGGRSQARHDLDQLTFLRVRTGAQAPTGLDPPHRHLLNALGGPGMALAEAAAVLRLPVAVVRVLAGDLVDAVLIEAHAPILRTDAPDVEILERVLDALRTAELGARQPSG</sequence>
<evidence type="ECO:0000313" key="2">
    <source>
        <dbReference type="Proteomes" id="UP001500305"/>
    </source>
</evidence>
<evidence type="ECO:0008006" key="3">
    <source>
        <dbReference type="Google" id="ProtNLM"/>
    </source>
</evidence>
<name>A0ABP5R9M6_9ACTN</name>
<comment type="caution">
    <text evidence="1">The sequence shown here is derived from an EMBL/GenBank/DDBJ whole genome shotgun (WGS) entry which is preliminary data.</text>
</comment>